<organism evidence="3 4">
    <name type="scientific">Maudiozyma humilis</name>
    <name type="common">Sour dough yeast</name>
    <name type="synonym">Kazachstania humilis</name>
    <dbReference type="NCBI Taxonomy" id="51915"/>
    <lineage>
        <taxon>Eukaryota</taxon>
        <taxon>Fungi</taxon>
        <taxon>Dikarya</taxon>
        <taxon>Ascomycota</taxon>
        <taxon>Saccharomycotina</taxon>
        <taxon>Saccharomycetes</taxon>
        <taxon>Saccharomycetales</taxon>
        <taxon>Saccharomycetaceae</taxon>
        <taxon>Maudiozyma</taxon>
    </lineage>
</organism>
<comment type="caution">
    <text evidence="3">The sequence shown here is derived from an EMBL/GenBank/DDBJ whole genome shotgun (WGS) entry which is preliminary data.</text>
</comment>
<dbReference type="InterPro" id="IPR048323">
    <property type="entry name" value="Spo16_C"/>
</dbReference>
<evidence type="ECO:0000313" key="4">
    <source>
        <dbReference type="Proteomes" id="UP001377567"/>
    </source>
</evidence>
<dbReference type="InterPro" id="IPR043637">
    <property type="entry name" value="Spo16_N"/>
</dbReference>
<reference evidence="3 4" key="1">
    <citation type="journal article" date="2023" name="Elife">
        <title>Identification of key yeast species and microbe-microbe interactions impacting larval growth of Drosophila in the wild.</title>
        <authorList>
            <person name="Mure A."/>
            <person name="Sugiura Y."/>
            <person name="Maeda R."/>
            <person name="Honda K."/>
            <person name="Sakurai N."/>
            <person name="Takahashi Y."/>
            <person name="Watada M."/>
            <person name="Katoh T."/>
            <person name="Gotoh A."/>
            <person name="Gotoh Y."/>
            <person name="Taniguchi I."/>
            <person name="Nakamura K."/>
            <person name="Hayashi T."/>
            <person name="Katayama T."/>
            <person name="Uemura T."/>
            <person name="Hattori Y."/>
        </authorList>
    </citation>
    <scope>NUCLEOTIDE SEQUENCE [LARGE SCALE GENOMIC DNA]</scope>
    <source>
        <strain evidence="3 4">KH-74</strain>
    </source>
</reference>
<proteinExistence type="predicted"/>
<dbReference type="GO" id="GO:0010520">
    <property type="term" value="P:regulation of reciprocal meiotic recombination"/>
    <property type="evidence" value="ECO:0007669"/>
    <property type="project" value="InterPro"/>
</dbReference>
<sequence>MEVTRTYNITKKSPSSTIIVVKIVDINNSECVQSIRNYVSRQQLSTSNKNLKIGQLATAALGTIINEQLRESKYHHALNITLNLYDRYPSLWFWNNCLFNALQEYPQSRTEGHNFVVTFQTDIDRQQYFDDSSTLRKFKTSIIPPLASEVPDDTVEYQTKVALLHIYNTFGMDDSEMGEIITRCSSLQKVLQEIGEIV</sequence>
<dbReference type="Pfam" id="PF19225">
    <property type="entry name" value="Spo16_N"/>
    <property type="match status" value="1"/>
</dbReference>
<dbReference type="AlphaFoldDB" id="A0AAV5S8H9"/>
<dbReference type="EMBL" id="BTGD01000025">
    <property type="protein sequence ID" value="GMM59067.1"/>
    <property type="molecule type" value="Genomic_DNA"/>
</dbReference>
<name>A0AAV5S8H9_MAUHU</name>
<dbReference type="GO" id="GO:0007130">
    <property type="term" value="P:synaptonemal complex assembly"/>
    <property type="evidence" value="ECO:0007669"/>
    <property type="project" value="InterPro"/>
</dbReference>
<evidence type="ECO:0000259" key="1">
    <source>
        <dbReference type="Pfam" id="PF19225"/>
    </source>
</evidence>
<dbReference type="Pfam" id="PF21698">
    <property type="entry name" value="Spo16_C"/>
    <property type="match status" value="1"/>
</dbReference>
<feature type="domain" description="Spo16 protein C-terminal" evidence="2">
    <location>
        <begin position="156"/>
        <end position="193"/>
    </location>
</feature>
<protein>
    <submittedName>
        <fullName evidence="3">Uncharacterized protein</fullName>
    </submittedName>
</protein>
<dbReference type="Proteomes" id="UP001377567">
    <property type="component" value="Unassembled WGS sequence"/>
</dbReference>
<evidence type="ECO:0000313" key="3">
    <source>
        <dbReference type="EMBL" id="GMM59067.1"/>
    </source>
</evidence>
<accession>A0AAV5S8H9</accession>
<dbReference type="GO" id="GO:0000217">
    <property type="term" value="F:DNA secondary structure binding"/>
    <property type="evidence" value="ECO:0007669"/>
    <property type="project" value="InterPro"/>
</dbReference>
<gene>
    <name evidence="3" type="ORF">DAKH74_056840</name>
</gene>
<keyword evidence="4" id="KW-1185">Reference proteome</keyword>
<evidence type="ECO:0000259" key="2">
    <source>
        <dbReference type="Pfam" id="PF21698"/>
    </source>
</evidence>
<feature type="domain" description="Spo16 protein N-terminal" evidence="1">
    <location>
        <begin position="21"/>
        <end position="142"/>
    </location>
</feature>